<evidence type="ECO:0000313" key="2">
    <source>
        <dbReference type="EMBL" id="KAJ4977683.1"/>
    </source>
</evidence>
<feature type="compositionally biased region" description="Polar residues" evidence="1">
    <location>
        <begin position="1"/>
        <end position="13"/>
    </location>
</feature>
<evidence type="ECO:0000313" key="3">
    <source>
        <dbReference type="Proteomes" id="UP001141806"/>
    </source>
</evidence>
<organism evidence="2 3">
    <name type="scientific">Protea cynaroides</name>
    <dbReference type="NCBI Taxonomy" id="273540"/>
    <lineage>
        <taxon>Eukaryota</taxon>
        <taxon>Viridiplantae</taxon>
        <taxon>Streptophyta</taxon>
        <taxon>Embryophyta</taxon>
        <taxon>Tracheophyta</taxon>
        <taxon>Spermatophyta</taxon>
        <taxon>Magnoliopsida</taxon>
        <taxon>Proteales</taxon>
        <taxon>Proteaceae</taxon>
        <taxon>Protea</taxon>
    </lineage>
</organism>
<dbReference type="AlphaFoldDB" id="A0A9Q0QZD7"/>
<keyword evidence="3" id="KW-1185">Reference proteome</keyword>
<gene>
    <name evidence="2" type="ORF">NE237_008463</name>
</gene>
<protein>
    <submittedName>
        <fullName evidence="2">Uncharacterized protein</fullName>
    </submittedName>
</protein>
<proteinExistence type="predicted"/>
<dbReference type="Proteomes" id="UP001141806">
    <property type="component" value="Unassembled WGS sequence"/>
</dbReference>
<feature type="compositionally biased region" description="Low complexity" evidence="1">
    <location>
        <begin position="14"/>
        <end position="28"/>
    </location>
</feature>
<name>A0A9Q0QZD7_9MAGN</name>
<comment type="caution">
    <text evidence="2">The sequence shown here is derived from an EMBL/GenBank/DDBJ whole genome shotgun (WGS) entry which is preliminary data.</text>
</comment>
<evidence type="ECO:0000256" key="1">
    <source>
        <dbReference type="SAM" id="MobiDB-lite"/>
    </source>
</evidence>
<sequence length="171" mass="17939">MKSQEAFPSSGQAGKTSSTDGDSFGGSKASPVEGFADSLEIRVLNKETAGDSGSFLLASGDGPPKVSLGAIVAEIDFSSLKKTRRRASRVKVTGSLDLGVGSRNLHVDPTSNPLPSQSRSRSGRVSISSASFHFEKHYSNFPALQASGVCSNNHFHALSLIEESPTPDSRN</sequence>
<feature type="region of interest" description="Disordered" evidence="1">
    <location>
        <begin position="101"/>
        <end position="122"/>
    </location>
</feature>
<feature type="region of interest" description="Disordered" evidence="1">
    <location>
        <begin position="1"/>
        <end position="32"/>
    </location>
</feature>
<accession>A0A9Q0QZD7</accession>
<reference evidence="2" key="1">
    <citation type="journal article" date="2023" name="Plant J.">
        <title>The genome of the king protea, Protea cynaroides.</title>
        <authorList>
            <person name="Chang J."/>
            <person name="Duong T.A."/>
            <person name="Schoeman C."/>
            <person name="Ma X."/>
            <person name="Roodt D."/>
            <person name="Barker N."/>
            <person name="Li Z."/>
            <person name="Van de Peer Y."/>
            <person name="Mizrachi E."/>
        </authorList>
    </citation>
    <scope>NUCLEOTIDE SEQUENCE</scope>
    <source>
        <tissue evidence="2">Young leaves</tissue>
    </source>
</reference>
<dbReference type="EMBL" id="JAMYWD010000002">
    <property type="protein sequence ID" value="KAJ4977683.1"/>
    <property type="molecule type" value="Genomic_DNA"/>
</dbReference>